<dbReference type="GO" id="GO:0005524">
    <property type="term" value="F:ATP binding"/>
    <property type="evidence" value="ECO:0007669"/>
    <property type="project" value="InterPro"/>
</dbReference>
<reference evidence="10 11" key="1">
    <citation type="submission" date="2013-05" db="EMBL/GenBank/DDBJ databases">
        <title>Drechslerella stenobrocha genome reveals carnivorous origination and mechanical trapping mechanism of predatory fungi.</title>
        <authorList>
            <person name="Liu X."/>
            <person name="Zhang W."/>
            <person name="Liu K."/>
        </authorList>
    </citation>
    <scope>NUCLEOTIDE SEQUENCE [LARGE SCALE GENOMIC DNA]</scope>
    <source>
        <strain evidence="10 11">248</strain>
    </source>
</reference>
<evidence type="ECO:0000259" key="9">
    <source>
        <dbReference type="PROSITE" id="PS51188"/>
    </source>
</evidence>
<dbReference type="HAMAP" id="MF_01152">
    <property type="entry name" value="DnaJ"/>
    <property type="match status" value="1"/>
</dbReference>
<proteinExistence type="inferred from homology"/>
<dbReference type="InterPro" id="IPR002939">
    <property type="entry name" value="DnaJ_C"/>
</dbReference>
<dbReference type="SMART" id="SM00271">
    <property type="entry name" value="DnaJ"/>
    <property type="match status" value="1"/>
</dbReference>
<protein>
    <submittedName>
        <fullName evidence="10">Uncharacterized protein</fullName>
    </submittedName>
</protein>
<dbReference type="PROSITE" id="PS51188">
    <property type="entry name" value="ZF_CR"/>
    <property type="match status" value="1"/>
</dbReference>
<dbReference type="GO" id="GO:0006457">
    <property type="term" value="P:protein folding"/>
    <property type="evidence" value="ECO:0007669"/>
    <property type="project" value="InterPro"/>
</dbReference>
<evidence type="ECO:0000256" key="2">
    <source>
        <dbReference type="ARBA" id="ARBA00022737"/>
    </source>
</evidence>
<dbReference type="CDD" id="cd10747">
    <property type="entry name" value="DnaJ_C"/>
    <property type="match status" value="1"/>
</dbReference>
<dbReference type="GO" id="GO:0009408">
    <property type="term" value="P:response to heat"/>
    <property type="evidence" value="ECO:0007669"/>
    <property type="project" value="InterPro"/>
</dbReference>
<evidence type="ECO:0000313" key="10">
    <source>
        <dbReference type="EMBL" id="EWC46571.1"/>
    </source>
</evidence>
<dbReference type="EMBL" id="KI966417">
    <property type="protein sequence ID" value="EWC46571.1"/>
    <property type="molecule type" value="Genomic_DNA"/>
</dbReference>
<dbReference type="GO" id="GO:0008270">
    <property type="term" value="F:zinc ion binding"/>
    <property type="evidence" value="ECO:0007669"/>
    <property type="project" value="UniProtKB-KW"/>
</dbReference>
<evidence type="ECO:0000259" key="8">
    <source>
        <dbReference type="PROSITE" id="PS50076"/>
    </source>
</evidence>
<dbReference type="InterPro" id="IPR036410">
    <property type="entry name" value="HSP_DnaJ_Cys-rich_dom_sf"/>
</dbReference>
<evidence type="ECO:0000256" key="6">
    <source>
        <dbReference type="PROSITE-ProRule" id="PRU00546"/>
    </source>
</evidence>
<dbReference type="InterPro" id="IPR001623">
    <property type="entry name" value="DnaJ_domain"/>
</dbReference>
<dbReference type="CDD" id="cd06257">
    <property type="entry name" value="DnaJ"/>
    <property type="match status" value="1"/>
</dbReference>
<dbReference type="SUPFAM" id="SSF57938">
    <property type="entry name" value="DnaJ/Hsp40 cysteine-rich domain"/>
    <property type="match status" value="1"/>
</dbReference>
<gene>
    <name evidence="10" type="ORF">DRE_04294</name>
</gene>
<organism evidence="10 11">
    <name type="scientific">Drechslerella stenobrocha 248</name>
    <dbReference type="NCBI Taxonomy" id="1043628"/>
    <lineage>
        <taxon>Eukaryota</taxon>
        <taxon>Fungi</taxon>
        <taxon>Dikarya</taxon>
        <taxon>Ascomycota</taxon>
        <taxon>Pezizomycotina</taxon>
        <taxon>Orbiliomycetes</taxon>
        <taxon>Orbiliales</taxon>
        <taxon>Orbiliaceae</taxon>
        <taxon>Drechslerella</taxon>
    </lineage>
</organism>
<dbReference type="Proteomes" id="UP000024837">
    <property type="component" value="Unassembled WGS sequence"/>
</dbReference>
<evidence type="ECO:0000256" key="3">
    <source>
        <dbReference type="ARBA" id="ARBA00022771"/>
    </source>
</evidence>
<dbReference type="InterPro" id="IPR008971">
    <property type="entry name" value="HSP40/DnaJ_pept-bd"/>
</dbReference>
<dbReference type="GO" id="GO:0051082">
    <property type="term" value="F:unfolded protein binding"/>
    <property type="evidence" value="ECO:0007669"/>
    <property type="project" value="InterPro"/>
</dbReference>
<keyword evidence="1 6" id="KW-0479">Metal-binding</keyword>
<feature type="domain" description="J" evidence="8">
    <location>
        <begin position="21"/>
        <end position="86"/>
    </location>
</feature>
<dbReference type="Gene3D" id="1.10.287.110">
    <property type="entry name" value="DnaJ domain"/>
    <property type="match status" value="1"/>
</dbReference>
<dbReference type="AlphaFoldDB" id="W7HRB8"/>
<dbReference type="FunFam" id="2.10.230.10:FF:000001">
    <property type="entry name" value="DnaJ subfamily A member 2"/>
    <property type="match status" value="1"/>
</dbReference>
<dbReference type="HOGENOM" id="CLU_017633_0_2_1"/>
<feature type="signal peptide" evidence="7">
    <location>
        <begin position="1"/>
        <end position="18"/>
    </location>
</feature>
<dbReference type="SUPFAM" id="SSF49493">
    <property type="entry name" value="HSP40/DnaJ peptide-binding domain"/>
    <property type="match status" value="2"/>
</dbReference>
<keyword evidence="11" id="KW-1185">Reference proteome</keyword>
<sequence length="421" mass="47043">MRIAQLLLVLLQLLLVTATPDFYKILGVDKDASARELKRAYKQLSKKYHPDKNPDNKDAHQKFIELAEAYEVLSDQESRDVYDRHGYDGLKRHQQGGRGGGQHHDPFDLFSRFFGGGGHAGPGHARGAGQHHDPFALFSRFFGGGGHAGHGHGQRRGHNMEAKVPVTLADFYNGNRMQFQVHKQQICEECEGSGSADGKVDKCNECGGRGIRIVKQMLAPGIFQQLQTVCDRCKGKGTKIKNPCKVCQGHRVVKKPVTHTIEIDRGVPDGMRVSFENEADESPDWVAGDLIVEIGEAAPDPAANVENLDGWWFLRRGRDLIHKEVLSLREALLGGWSRNLTHLDGHEVRLGRKQGVTVQPGHVDVIKGEGMPIWQEDGFGDLLVEYTVVMPDQMQSSMRKELEEVFNKYRQKDAPPPRDEL</sequence>
<evidence type="ECO:0000313" key="11">
    <source>
        <dbReference type="Proteomes" id="UP000024837"/>
    </source>
</evidence>
<dbReference type="InterPro" id="IPR012724">
    <property type="entry name" value="DnaJ"/>
</dbReference>
<keyword evidence="4 6" id="KW-0862">Zinc</keyword>
<feature type="chain" id="PRO_5004895624" evidence="7">
    <location>
        <begin position="19"/>
        <end position="421"/>
    </location>
</feature>
<dbReference type="InterPro" id="IPR018253">
    <property type="entry name" value="DnaJ_domain_CS"/>
</dbReference>
<dbReference type="InterPro" id="IPR001305">
    <property type="entry name" value="HSP_DnaJ_Cys-rich_dom"/>
</dbReference>
<evidence type="ECO:0000256" key="5">
    <source>
        <dbReference type="ARBA" id="ARBA00023186"/>
    </source>
</evidence>
<dbReference type="FunFam" id="2.60.260.20:FF:000013">
    <property type="entry name" value="DnaJ subfamily B member 11"/>
    <property type="match status" value="1"/>
</dbReference>
<dbReference type="PROSITE" id="PS50076">
    <property type="entry name" value="DNAJ_2"/>
    <property type="match status" value="1"/>
</dbReference>
<dbReference type="Pfam" id="PF01556">
    <property type="entry name" value="DnaJ_C"/>
    <property type="match status" value="1"/>
</dbReference>
<feature type="domain" description="CR-type" evidence="9">
    <location>
        <begin position="174"/>
        <end position="256"/>
    </location>
</feature>
<accession>W7HRB8</accession>
<dbReference type="GO" id="GO:0030544">
    <property type="term" value="F:Hsp70 protein binding"/>
    <property type="evidence" value="ECO:0007669"/>
    <property type="project" value="InterPro"/>
</dbReference>
<dbReference type="PROSITE" id="PS00636">
    <property type="entry name" value="DNAJ_1"/>
    <property type="match status" value="1"/>
</dbReference>
<dbReference type="Gene3D" id="2.10.230.10">
    <property type="entry name" value="Heat shock protein DnaJ, cysteine-rich domain"/>
    <property type="match status" value="1"/>
</dbReference>
<dbReference type="SUPFAM" id="SSF46565">
    <property type="entry name" value="Chaperone J-domain"/>
    <property type="match status" value="1"/>
</dbReference>
<dbReference type="CDD" id="cd10719">
    <property type="entry name" value="DnaJ_zf"/>
    <property type="match status" value="1"/>
</dbReference>
<keyword evidence="3 6" id="KW-0863">Zinc-finger</keyword>
<evidence type="ECO:0000256" key="7">
    <source>
        <dbReference type="SAM" id="SignalP"/>
    </source>
</evidence>
<dbReference type="Pfam" id="PF00226">
    <property type="entry name" value="DnaJ"/>
    <property type="match status" value="1"/>
</dbReference>
<feature type="zinc finger region" description="CR-type" evidence="6">
    <location>
        <begin position="174"/>
        <end position="256"/>
    </location>
</feature>
<dbReference type="InterPro" id="IPR044713">
    <property type="entry name" value="DNJA1/2-like"/>
</dbReference>
<dbReference type="PRINTS" id="PR00625">
    <property type="entry name" value="JDOMAIN"/>
</dbReference>
<name>W7HRB8_9PEZI</name>
<dbReference type="Pfam" id="PF00684">
    <property type="entry name" value="DnaJ_CXXCXGXG"/>
    <property type="match status" value="1"/>
</dbReference>
<dbReference type="PANTHER" id="PTHR43888">
    <property type="entry name" value="DNAJ-LIKE-2, ISOFORM A-RELATED"/>
    <property type="match status" value="1"/>
</dbReference>
<keyword evidence="5" id="KW-0143">Chaperone</keyword>
<dbReference type="OrthoDB" id="550424at2759"/>
<dbReference type="Gene3D" id="2.60.260.20">
    <property type="entry name" value="Urease metallochaperone UreE, N-terminal domain"/>
    <property type="match status" value="2"/>
</dbReference>
<dbReference type="InterPro" id="IPR036869">
    <property type="entry name" value="J_dom_sf"/>
</dbReference>
<evidence type="ECO:0000256" key="1">
    <source>
        <dbReference type="ARBA" id="ARBA00022723"/>
    </source>
</evidence>
<keyword evidence="7" id="KW-0732">Signal</keyword>
<keyword evidence="2" id="KW-0677">Repeat</keyword>
<evidence type="ECO:0000256" key="4">
    <source>
        <dbReference type="ARBA" id="ARBA00022833"/>
    </source>
</evidence>